<dbReference type="GO" id="GO:0005743">
    <property type="term" value="C:mitochondrial inner membrane"/>
    <property type="evidence" value="ECO:0007669"/>
    <property type="project" value="UniProtKB-SubCell"/>
</dbReference>
<dbReference type="AlphaFoldDB" id="A0A3S5CSY7"/>
<keyword evidence="7" id="KW-0999">Mitochondrion inner membrane</keyword>
<dbReference type="InterPro" id="IPR045063">
    <property type="entry name" value="Dynamin_N"/>
</dbReference>
<gene>
    <name evidence="20" type="ORF">PXEA_LOCUS27512</name>
</gene>
<dbReference type="GO" id="GO:0005874">
    <property type="term" value="C:microtubule"/>
    <property type="evidence" value="ECO:0007669"/>
    <property type="project" value="TreeGrafter"/>
</dbReference>
<dbReference type="OrthoDB" id="415706at2759"/>
<reference evidence="20" key="1">
    <citation type="submission" date="2018-11" db="EMBL/GenBank/DDBJ databases">
        <authorList>
            <consortium name="Pathogen Informatics"/>
        </authorList>
    </citation>
    <scope>NUCLEOTIDE SEQUENCE</scope>
</reference>
<dbReference type="GO" id="GO:0008017">
    <property type="term" value="F:microtubule binding"/>
    <property type="evidence" value="ECO:0007669"/>
    <property type="project" value="TreeGrafter"/>
</dbReference>
<evidence type="ECO:0000256" key="10">
    <source>
        <dbReference type="ARBA" id="ARBA00022989"/>
    </source>
</evidence>
<keyword evidence="11" id="KW-0175">Coiled coil</keyword>
<accession>A0A3S5CSY7</accession>
<dbReference type="PROSITE" id="PS51718">
    <property type="entry name" value="G_DYNAMIN_2"/>
    <property type="match status" value="1"/>
</dbReference>
<comment type="catalytic activity">
    <reaction evidence="18">
        <text>GTP + H2O = GDP + phosphate + H(+)</text>
        <dbReference type="Rhea" id="RHEA:19669"/>
        <dbReference type="ChEBI" id="CHEBI:15377"/>
        <dbReference type="ChEBI" id="CHEBI:15378"/>
        <dbReference type="ChEBI" id="CHEBI:37565"/>
        <dbReference type="ChEBI" id="CHEBI:43474"/>
        <dbReference type="ChEBI" id="CHEBI:58189"/>
        <dbReference type="EC" id="3.6.5.5"/>
    </reaction>
</comment>
<name>A0A3S5CSY7_9PLAT</name>
<keyword evidence="6" id="KW-0547">Nucleotide-binding</keyword>
<dbReference type="InterPro" id="IPR045817">
    <property type="entry name" value="OPA1_C"/>
</dbReference>
<dbReference type="GO" id="GO:0008289">
    <property type="term" value="F:lipid binding"/>
    <property type="evidence" value="ECO:0007669"/>
    <property type="project" value="UniProtKB-KW"/>
</dbReference>
<comment type="caution">
    <text evidence="20">The sequence shown here is derived from an EMBL/GenBank/DDBJ whole genome shotgun (WGS) entry which is preliminary data.</text>
</comment>
<organism evidence="20 21">
    <name type="scientific">Protopolystoma xenopodis</name>
    <dbReference type="NCBI Taxonomy" id="117903"/>
    <lineage>
        <taxon>Eukaryota</taxon>
        <taxon>Metazoa</taxon>
        <taxon>Spiralia</taxon>
        <taxon>Lophotrochozoa</taxon>
        <taxon>Platyhelminthes</taxon>
        <taxon>Monogenea</taxon>
        <taxon>Polyopisthocotylea</taxon>
        <taxon>Polystomatidea</taxon>
        <taxon>Polystomatidae</taxon>
        <taxon>Protopolystoma</taxon>
    </lineage>
</organism>
<dbReference type="InterPro" id="IPR001401">
    <property type="entry name" value="Dynamin_GTPase"/>
</dbReference>
<evidence type="ECO:0000256" key="14">
    <source>
        <dbReference type="ARBA" id="ARBA00023134"/>
    </source>
</evidence>
<comment type="subcellular location">
    <subcellularLocation>
        <location evidence="1">Mitochondrion inner membrane</location>
        <topology evidence="1">Single-pass membrane protein</topology>
    </subcellularLocation>
    <subcellularLocation>
        <location evidence="2">Mitochondrion intermembrane space</location>
    </subcellularLocation>
</comment>
<dbReference type="GO" id="GO:0000266">
    <property type="term" value="P:mitochondrial fission"/>
    <property type="evidence" value="ECO:0007669"/>
    <property type="project" value="TreeGrafter"/>
</dbReference>
<evidence type="ECO:0000256" key="17">
    <source>
        <dbReference type="ARBA" id="ARBA00044791"/>
    </source>
</evidence>
<dbReference type="InterPro" id="IPR027417">
    <property type="entry name" value="P-loop_NTPase"/>
</dbReference>
<dbReference type="Proteomes" id="UP000784294">
    <property type="component" value="Unassembled WGS sequence"/>
</dbReference>
<dbReference type="GO" id="GO:0003924">
    <property type="term" value="F:GTPase activity"/>
    <property type="evidence" value="ECO:0007669"/>
    <property type="project" value="InterPro"/>
</dbReference>
<evidence type="ECO:0000256" key="18">
    <source>
        <dbReference type="ARBA" id="ARBA00048040"/>
    </source>
</evidence>
<dbReference type="InterPro" id="IPR022812">
    <property type="entry name" value="Dynamin"/>
</dbReference>
<dbReference type="CDD" id="cd08771">
    <property type="entry name" value="DLP_1"/>
    <property type="match status" value="1"/>
</dbReference>
<dbReference type="Gene3D" id="3.40.50.300">
    <property type="entry name" value="P-loop containing nucleotide triphosphate hydrolases"/>
    <property type="match status" value="1"/>
</dbReference>
<keyword evidence="9" id="KW-0809">Transit peptide</keyword>
<evidence type="ECO:0000256" key="5">
    <source>
        <dbReference type="ARBA" id="ARBA00022703"/>
    </source>
</evidence>
<evidence type="ECO:0000256" key="12">
    <source>
        <dbReference type="ARBA" id="ARBA00023121"/>
    </source>
</evidence>
<dbReference type="PRINTS" id="PR00195">
    <property type="entry name" value="DYNAMIN"/>
</dbReference>
<keyword evidence="16" id="KW-1015">Disulfide bond</keyword>
<dbReference type="GO" id="GO:0016559">
    <property type="term" value="P:peroxisome fission"/>
    <property type="evidence" value="ECO:0007669"/>
    <property type="project" value="TreeGrafter"/>
</dbReference>
<dbReference type="EMBL" id="CAAALY010246937">
    <property type="protein sequence ID" value="VEL34072.1"/>
    <property type="molecule type" value="Genomic_DNA"/>
</dbReference>
<sequence>MRLLVADGKTISSEVISLNVKGPGLQRMVLIDLPGIISTVTTGMDTSAKDVIRQLARHYLENPNSIILCIQDGSIDAERSNVTDLVSSIDPQGERTIFVLTKVDKAEENLHNPGRIKQVLEGKLFPMKALGYYAVVAGSGSHDESIEQIREYEAKFFRNSRLFLESTLSFSQMTTENLSKAVSERFWKMVKNSVEHQMDIYRGFLIFYFLHRLPSIALRLNLETEWKNSFPHLRQMDREELFEKARSEILDGLVNLSGISAEAWDSKLSSNLWTHLKGNVFRNIFEPAQMLERVDDYKTLIDIKLREWAERDLPQTSVLAGLETLYQQLDETHAAFTHSPGYDPLFDQLRTNVHRLTKNRHKLEEKAIDRLRVVQTMALEDRTVHSKAEWDAAVSFMEQAIEEALKDAFFKAILYPSEL</sequence>
<evidence type="ECO:0000256" key="7">
    <source>
        <dbReference type="ARBA" id="ARBA00022792"/>
    </source>
</evidence>
<evidence type="ECO:0000256" key="16">
    <source>
        <dbReference type="ARBA" id="ARBA00023157"/>
    </source>
</evidence>
<keyword evidence="5" id="KW-0053">Apoptosis</keyword>
<keyword evidence="4" id="KW-0812">Transmembrane</keyword>
<dbReference type="GO" id="GO:0006897">
    <property type="term" value="P:endocytosis"/>
    <property type="evidence" value="ECO:0007669"/>
    <property type="project" value="TreeGrafter"/>
</dbReference>
<dbReference type="SUPFAM" id="SSF52540">
    <property type="entry name" value="P-loop containing nucleoside triphosphate hydrolases"/>
    <property type="match status" value="1"/>
</dbReference>
<evidence type="ECO:0000256" key="4">
    <source>
        <dbReference type="ARBA" id="ARBA00022692"/>
    </source>
</evidence>
<dbReference type="InterPro" id="IPR030381">
    <property type="entry name" value="G_DYNAMIN_dom"/>
</dbReference>
<protein>
    <recommendedName>
        <fullName evidence="17">Dynamin-like GTPase OPA1, mitochondrial</fullName>
        <ecNumber evidence="3">3.6.5.5</ecNumber>
    </recommendedName>
</protein>
<dbReference type="Pfam" id="PF00350">
    <property type="entry name" value="Dynamin_N"/>
    <property type="match status" value="1"/>
</dbReference>
<keyword evidence="21" id="KW-1185">Reference proteome</keyword>
<evidence type="ECO:0000256" key="1">
    <source>
        <dbReference type="ARBA" id="ARBA00004434"/>
    </source>
</evidence>
<keyword evidence="12" id="KW-0446">Lipid-binding</keyword>
<dbReference type="GO" id="GO:0005758">
    <property type="term" value="C:mitochondrial intermembrane space"/>
    <property type="evidence" value="ECO:0007669"/>
    <property type="project" value="UniProtKB-SubCell"/>
</dbReference>
<evidence type="ECO:0000256" key="9">
    <source>
        <dbReference type="ARBA" id="ARBA00022946"/>
    </source>
</evidence>
<evidence type="ECO:0000313" key="20">
    <source>
        <dbReference type="EMBL" id="VEL34072.1"/>
    </source>
</evidence>
<keyword evidence="8" id="KW-0378">Hydrolase</keyword>
<evidence type="ECO:0000256" key="3">
    <source>
        <dbReference type="ARBA" id="ARBA00011980"/>
    </source>
</evidence>
<keyword evidence="10" id="KW-1133">Transmembrane helix</keyword>
<dbReference type="PANTHER" id="PTHR11566:SF67">
    <property type="entry name" value="DYNAMIN-LIKE 120 KDA PROTEIN, MITOCHONDRIAL"/>
    <property type="match status" value="1"/>
</dbReference>
<proteinExistence type="predicted"/>
<dbReference type="PANTHER" id="PTHR11566">
    <property type="entry name" value="DYNAMIN"/>
    <property type="match status" value="1"/>
</dbReference>
<feature type="domain" description="Dynamin-type G" evidence="19">
    <location>
        <begin position="1"/>
        <end position="195"/>
    </location>
</feature>
<dbReference type="EC" id="3.6.5.5" evidence="3"/>
<dbReference type="Pfam" id="PF19434">
    <property type="entry name" value="OPA1_C"/>
    <property type="match status" value="1"/>
</dbReference>
<evidence type="ECO:0000256" key="11">
    <source>
        <dbReference type="ARBA" id="ARBA00023054"/>
    </source>
</evidence>
<evidence type="ECO:0000256" key="8">
    <source>
        <dbReference type="ARBA" id="ARBA00022801"/>
    </source>
</evidence>
<dbReference type="GO" id="GO:0008053">
    <property type="term" value="P:mitochondrial fusion"/>
    <property type="evidence" value="ECO:0007669"/>
    <property type="project" value="TreeGrafter"/>
</dbReference>
<evidence type="ECO:0000259" key="19">
    <source>
        <dbReference type="PROSITE" id="PS51718"/>
    </source>
</evidence>
<dbReference type="GO" id="GO:0006915">
    <property type="term" value="P:apoptotic process"/>
    <property type="evidence" value="ECO:0007669"/>
    <property type="project" value="UniProtKB-KW"/>
</dbReference>
<evidence type="ECO:0000313" key="21">
    <source>
        <dbReference type="Proteomes" id="UP000784294"/>
    </source>
</evidence>
<keyword evidence="14" id="KW-0342">GTP-binding</keyword>
<keyword evidence="15" id="KW-0472">Membrane</keyword>
<evidence type="ECO:0000256" key="6">
    <source>
        <dbReference type="ARBA" id="ARBA00022741"/>
    </source>
</evidence>
<evidence type="ECO:0000256" key="2">
    <source>
        <dbReference type="ARBA" id="ARBA00004569"/>
    </source>
</evidence>
<evidence type="ECO:0000256" key="13">
    <source>
        <dbReference type="ARBA" id="ARBA00023128"/>
    </source>
</evidence>
<keyword evidence="13" id="KW-0496">Mitochondrion</keyword>
<dbReference type="GO" id="GO:0048312">
    <property type="term" value="P:intracellular distribution of mitochondria"/>
    <property type="evidence" value="ECO:0007669"/>
    <property type="project" value="TreeGrafter"/>
</dbReference>
<evidence type="ECO:0000256" key="15">
    <source>
        <dbReference type="ARBA" id="ARBA00023136"/>
    </source>
</evidence>
<dbReference type="GO" id="GO:0005525">
    <property type="term" value="F:GTP binding"/>
    <property type="evidence" value="ECO:0007669"/>
    <property type="project" value="UniProtKB-KW"/>
</dbReference>